<dbReference type="Proteomes" id="UP001159428">
    <property type="component" value="Unassembled WGS sequence"/>
</dbReference>
<sequence>MQVKGMLWIFQNLRFLLFASAMEFVTADDQCRNNVYIEGMALRCSVFKRWSVAAPHLCDVKCGQEITCQSYNYNQKYQICELNNRTKEARPENFLSAPAWFYIRRLNDRAPLGSIPELPALSCREIKDSEGKHTISGKYWLDPTGKGKAKLIYCNMVNEDMDECKFNISDCDVNANCTNTYGSYKCTCKVGYTGDGHSCSDIDECKGNHSCHMNAICTNTKGSYVCTCHRGYTENGRGCADINECKGNHSCHVNATCMNTLGSHACQCHAGYTGNGQNCSDIDECKGNHSCHVNATCTNINGSYLCECHPGFNGNGQSCTDIDECKGNHSCHVNATCMNTLGSHVCQCHAGYTGNGQNCTDVDECSKAHAVKMNGCHPNSSCTNTQGSYNCSCKLKYIGDGFACKADPCYHYKNLSEASRKISYSTRYGLALCDNQLPKEWYRFVGAAGTKMPTTRVSAYSCGTVWSGWLMTAHPTVEDGEVQRTVCFSDRSTGCKHLTHIFVKNCGSYFIYRLNTPPGCSSRYCSAD</sequence>
<dbReference type="InterPro" id="IPR000742">
    <property type="entry name" value="EGF"/>
</dbReference>
<feature type="domain" description="EGF-like" evidence="7">
    <location>
        <begin position="281"/>
        <end position="320"/>
    </location>
</feature>
<evidence type="ECO:0000256" key="1">
    <source>
        <dbReference type="ARBA" id="ARBA00022536"/>
    </source>
</evidence>
<dbReference type="InterPro" id="IPR000152">
    <property type="entry name" value="EGF-type_Asp/Asn_hydroxyl_site"/>
</dbReference>
<keyword evidence="2 6" id="KW-0732">Signal</keyword>
<feature type="chain" id="PRO_5043538405" evidence="6">
    <location>
        <begin position="28"/>
        <end position="528"/>
    </location>
</feature>
<dbReference type="InterPro" id="IPR049883">
    <property type="entry name" value="NOTCH1_EGF-like"/>
</dbReference>
<reference evidence="9 10" key="1">
    <citation type="submission" date="2022-05" db="EMBL/GenBank/DDBJ databases">
        <authorList>
            <consortium name="Genoscope - CEA"/>
            <person name="William W."/>
        </authorList>
    </citation>
    <scope>NUCLEOTIDE SEQUENCE [LARGE SCALE GENOMIC DNA]</scope>
</reference>
<feature type="domain" description="Apple" evidence="8">
    <location>
        <begin position="31"/>
        <end position="107"/>
    </location>
</feature>
<evidence type="ECO:0000256" key="6">
    <source>
        <dbReference type="SAM" id="SignalP"/>
    </source>
</evidence>
<evidence type="ECO:0000256" key="4">
    <source>
        <dbReference type="ARBA" id="ARBA00023157"/>
    </source>
</evidence>
<protein>
    <submittedName>
        <fullName evidence="9">Uncharacterized protein</fullName>
    </submittedName>
</protein>
<keyword evidence="4" id="KW-1015">Disulfide bond</keyword>
<evidence type="ECO:0000256" key="5">
    <source>
        <dbReference type="PROSITE-ProRule" id="PRU00076"/>
    </source>
</evidence>
<evidence type="ECO:0000256" key="2">
    <source>
        <dbReference type="ARBA" id="ARBA00022729"/>
    </source>
</evidence>
<feature type="domain" description="EGF-like" evidence="7">
    <location>
        <begin position="321"/>
        <end position="360"/>
    </location>
</feature>
<dbReference type="SMART" id="SM00181">
    <property type="entry name" value="EGF"/>
    <property type="match status" value="6"/>
</dbReference>
<feature type="domain" description="EGF-like" evidence="7">
    <location>
        <begin position="241"/>
        <end position="280"/>
    </location>
</feature>
<dbReference type="Pfam" id="PF23283">
    <property type="entry name" value="D8C_UMOD"/>
    <property type="match status" value="1"/>
</dbReference>
<dbReference type="InterPro" id="IPR018097">
    <property type="entry name" value="EGF_Ca-bd_CS"/>
</dbReference>
<evidence type="ECO:0000313" key="9">
    <source>
        <dbReference type="EMBL" id="CAH3141724.1"/>
    </source>
</evidence>
<evidence type="ECO:0000256" key="3">
    <source>
        <dbReference type="ARBA" id="ARBA00022737"/>
    </source>
</evidence>
<dbReference type="AlphaFoldDB" id="A0AAU9XBL1"/>
<evidence type="ECO:0000313" key="10">
    <source>
        <dbReference type="Proteomes" id="UP001159428"/>
    </source>
</evidence>
<dbReference type="PANTHER" id="PTHR24034:SF204">
    <property type="entry name" value="ADHESION G PROTEIN-COUPLED RECEPTOR E1"/>
    <property type="match status" value="1"/>
</dbReference>
<evidence type="ECO:0000259" key="8">
    <source>
        <dbReference type="PROSITE" id="PS50948"/>
    </source>
</evidence>
<dbReference type="PROSITE" id="PS50026">
    <property type="entry name" value="EGF_3"/>
    <property type="match status" value="6"/>
</dbReference>
<dbReference type="InterPro" id="IPR057774">
    <property type="entry name" value="D8C_UMOD/GP2/OIT3-like"/>
</dbReference>
<comment type="caution">
    <text evidence="5">Lacks conserved residue(s) required for the propagation of feature annotation.</text>
</comment>
<dbReference type="FunFam" id="2.10.25.10:FF:000038">
    <property type="entry name" value="Fibrillin 2"/>
    <property type="match status" value="6"/>
</dbReference>
<keyword evidence="10" id="KW-1185">Reference proteome</keyword>
<dbReference type="PROSITE" id="PS50948">
    <property type="entry name" value="PAN"/>
    <property type="match status" value="1"/>
</dbReference>
<dbReference type="InterPro" id="IPR050751">
    <property type="entry name" value="ECM_structural_protein"/>
</dbReference>
<name>A0AAU9XBL1_9CNID</name>
<dbReference type="EMBL" id="CALNXJ010000035">
    <property type="protein sequence ID" value="CAH3141724.1"/>
    <property type="molecule type" value="Genomic_DNA"/>
</dbReference>
<evidence type="ECO:0000259" key="7">
    <source>
        <dbReference type="PROSITE" id="PS50026"/>
    </source>
</evidence>
<dbReference type="PROSITE" id="PS01187">
    <property type="entry name" value="EGF_CA"/>
    <property type="match status" value="2"/>
</dbReference>
<dbReference type="InterPro" id="IPR024731">
    <property type="entry name" value="NELL2-like_EGF"/>
</dbReference>
<gene>
    <name evidence="9" type="ORF">PMEA_00019527</name>
</gene>
<dbReference type="Gene3D" id="2.10.25.10">
    <property type="entry name" value="Laminin"/>
    <property type="match status" value="6"/>
</dbReference>
<organism evidence="9 10">
    <name type="scientific">Pocillopora meandrina</name>
    <dbReference type="NCBI Taxonomy" id="46732"/>
    <lineage>
        <taxon>Eukaryota</taxon>
        <taxon>Metazoa</taxon>
        <taxon>Cnidaria</taxon>
        <taxon>Anthozoa</taxon>
        <taxon>Hexacorallia</taxon>
        <taxon>Scleractinia</taxon>
        <taxon>Astrocoeniina</taxon>
        <taxon>Pocilloporidae</taxon>
        <taxon>Pocillopora</taxon>
    </lineage>
</organism>
<feature type="domain" description="EGF-like" evidence="7">
    <location>
        <begin position="361"/>
        <end position="403"/>
    </location>
</feature>
<accession>A0AAU9XBL1</accession>
<feature type="signal peptide" evidence="6">
    <location>
        <begin position="1"/>
        <end position="27"/>
    </location>
</feature>
<dbReference type="InterPro" id="IPR001881">
    <property type="entry name" value="EGF-like_Ca-bd_dom"/>
</dbReference>
<feature type="domain" description="EGF-like" evidence="7">
    <location>
        <begin position="201"/>
        <end position="240"/>
    </location>
</feature>
<keyword evidence="1 5" id="KW-0245">EGF-like domain</keyword>
<dbReference type="SMART" id="SM00179">
    <property type="entry name" value="EGF_CA"/>
    <property type="match status" value="6"/>
</dbReference>
<feature type="domain" description="EGF-like" evidence="7">
    <location>
        <begin position="160"/>
        <end position="200"/>
    </location>
</feature>
<comment type="caution">
    <text evidence="9">The sequence shown here is derived from an EMBL/GenBank/DDBJ whole genome shotgun (WGS) entry which is preliminary data.</text>
</comment>
<dbReference type="Pfam" id="PF07645">
    <property type="entry name" value="EGF_CA"/>
    <property type="match status" value="1"/>
</dbReference>
<keyword evidence="3" id="KW-0677">Repeat</keyword>
<dbReference type="PROSITE" id="PS01186">
    <property type="entry name" value="EGF_2"/>
    <property type="match status" value="5"/>
</dbReference>
<dbReference type="CDD" id="cd00054">
    <property type="entry name" value="EGF_CA"/>
    <property type="match status" value="6"/>
</dbReference>
<dbReference type="SUPFAM" id="SSF57184">
    <property type="entry name" value="Growth factor receptor domain"/>
    <property type="match status" value="2"/>
</dbReference>
<proteinExistence type="predicted"/>
<dbReference type="PROSITE" id="PS00010">
    <property type="entry name" value="ASX_HYDROXYL"/>
    <property type="match status" value="4"/>
</dbReference>
<dbReference type="GO" id="GO:0005509">
    <property type="term" value="F:calcium ion binding"/>
    <property type="evidence" value="ECO:0007669"/>
    <property type="project" value="InterPro"/>
</dbReference>
<dbReference type="InterPro" id="IPR003609">
    <property type="entry name" value="Pan_app"/>
</dbReference>
<dbReference type="Pfam" id="PF12947">
    <property type="entry name" value="EGF_3"/>
    <property type="match status" value="5"/>
</dbReference>
<dbReference type="InterPro" id="IPR009030">
    <property type="entry name" value="Growth_fac_rcpt_cys_sf"/>
</dbReference>
<dbReference type="PANTHER" id="PTHR24034">
    <property type="entry name" value="EGF-LIKE DOMAIN-CONTAINING PROTEIN"/>
    <property type="match status" value="1"/>
</dbReference>